<dbReference type="EMBL" id="JAHHGZ010000002">
    <property type="protein sequence ID" value="MBW4666187.1"/>
    <property type="molecule type" value="Genomic_DNA"/>
</dbReference>
<evidence type="ECO:0000313" key="6">
    <source>
        <dbReference type="EMBL" id="MBW4666187.1"/>
    </source>
</evidence>
<dbReference type="InterPro" id="IPR043128">
    <property type="entry name" value="Rev_trsase/Diguanyl_cyclase"/>
</dbReference>
<dbReference type="CDD" id="cd00130">
    <property type="entry name" value="PAS"/>
    <property type="match status" value="1"/>
</dbReference>
<organism evidence="6 7">
    <name type="scientific">Cyanomargarita calcarea GSE-NOS-MK-12-04C</name>
    <dbReference type="NCBI Taxonomy" id="2839659"/>
    <lineage>
        <taxon>Bacteria</taxon>
        <taxon>Bacillati</taxon>
        <taxon>Cyanobacteriota</taxon>
        <taxon>Cyanophyceae</taxon>
        <taxon>Nostocales</taxon>
        <taxon>Cyanomargaritaceae</taxon>
        <taxon>Cyanomargarita</taxon>
    </lineage>
</organism>
<reference evidence="6" key="2">
    <citation type="journal article" date="2022" name="Microbiol. Resour. Announc.">
        <title>Metagenome Sequencing to Explore Phylogenomics of Terrestrial Cyanobacteria.</title>
        <authorList>
            <person name="Ward R.D."/>
            <person name="Stajich J.E."/>
            <person name="Johansen J.R."/>
            <person name="Huntemann M."/>
            <person name="Clum A."/>
            <person name="Foster B."/>
            <person name="Foster B."/>
            <person name="Roux S."/>
            <person name="Palaniappan K."/>
            <person name="Varghese N."/>
            <person name="Mukherjee S."/>
            <person name="Reddy T.B.K."/>
            <person name="Daum C."/>
            <person name="Copeland A."/>
            <person name="Chen I.A."/>
            <person name="Ivanova N.N."/>
            <person name="Kyrpides N.C."/>
            <person name="Shapiro N."/>
            <person name="Eloe-Fadrosh E.A."/>
            <person name="Pietrasiak N."/>
        </authorList>
    </citation>
    <scope>NUCLEOTIDE SEQUENCE</scope>
    <source>
        <strain evidence="6">GSE-NOS-MK-12-04C</strain>
    </source>
</reference>
<feature type="domain" description="PAS" evidence="3">
    <location>
        <begin position="132"/>
        <end position="206"/>
    </location>
</feature>
<dbReference type="Proteomes" id="UP000729701">
    <property type="component" value="Unassembled WGS sequence"/>
</dbReference>
<dbReference type="AlphaFoldDB" id="A0A951QJI8"/>
<keyword evidence="6" id="KW-0808">Transferase</keyword>
<dbReference type="Pfam" id="PF00990">
    <property type="entry name" value="GGDEF"/>
    <property type="match status" value="1"/>
</dbReference>
<dbReference type="GO" id="GO:0000160">
    <property type="term" value="P:phosphorelay signal transduction system"/>
    <property type="evidence" value="ECO:0007669"/>
    <property type="project" value="InterPro"/>
</dbReference>
<evidence type="ECO:0000259" key="5">
    <source>
        <dbReference type="PROSITE" id="PS50887"/>
    </source>
</evidence>
<comment type="caution">
    <text evidence="6">The sequence shown here is derived from an EMBL/GenBank/DDBJ whole genome shotgun (WGS) entry which is preliminary data.</text>
</comment>
<dbReference type="PROSITE" id="PS50887">
    <property type="entry name" value="GGDEF"/>
    <property type="match status" value="1"/>
</dbReference>
<dbReference type="InterPro" id="IPR001789">
    <property type="entry name" value="Sig_transdc_resp-reg_receiver"/>
</dbReference>
<protein>
    <submittedName>
        <fullName evidence="6">Diguanylate cyclase</fullName>
        <ecNumber evidence="6">2.7.7.65</ecNumber>
    </submittedName>
</protein>
<dbReference type="PANTHER" id="PTHR44757">
    <property type="entry name" value="DIGUANYLATE CYCLASE DGCP"/>
    <property type="match status" value="1"/>
</dbReference>
<dbReference type="NCBIfam" id="TIGR00254">
    <property type="entry name" value="GGDEF"/>
    <property type="match status" value="1"/>
</dbReference>
<dbReference type="Pfam" id="PF00989">
    <property type="entry name" value="PAS"/>
    <property type="match status" value="1"/>
</dbReference>
<gene>
    <name evidence="6" type="ORF">KME60_01795</name>
</gene>
<dbReference type="InterPro" id="IPR000160">
    <property type="entry name" value="GGDEF_dom"/>
</dbReference>
<evidence type="ECO:0000313" key="7">
    <source>
        <dbReference type="Proteomes" id="UP000729701"/>
    </source>
</evidence>
<sequence length="431" mass="48184">MDSPKILVVEGEKILAVDIKNSLQKLGYTAPEITNSGEEAIKKVAETHPNLVLVDICLAGKINAKDMADIIRKDFHIPVLYLTDYSEDIRLRKNRLDEPFSYIFNPFAERDLHMAVETTLYKHQVEKRLQEENQSLADIFNSMSYAVLVTDVNACIQRMNPIAETLTGWKLHEAFGKDLVEVLQLIDQETGEDIENIAIQVMVEGTVMPLPENCMLISKDGKEIPIGDSVAPIRDIDGNIIGAVLVFQDITQRKQVEAQLLRNAFYDGLTGLPNRILFLDRLRQAFERVKRRNSYRFGVLFIDLDGFKGINDRFGHGMGDDLLVATAQRLESCLRSGDTVARLGGDEFAVLLQDIKGLSDATNIAKRIQESLKTPLNFDELELMTTASIGIALSSNGYEDPGSLLRDADTAMYRAKQQGKANYAIFEEVVG</sequence>
<dbReference type="PANTHER" id="PTHR44757:SF2">
    <property type="entry name" value="BIOFILM ARCHITECTURE MAINTENANCE PROTEIN MBAA"/>
    <property type="match status" value="1"/>
</dbReference>
<dbReference type="InterPro" id="IPR013767">
    <property type="entry name" value="PAS_fold"/>
</dbReference>
<dbReference type="SUPFAM" id="SSF52172">
    <property type="entry name" value="CheY-like"/>
    <property type="match status" value="1"/>
</dbReference>
<evidence type="ECO:0000256" key="1">
    <source>
        <dbReference type="PROSITE-ProRule" id="PRU00169"/>
    </source>
</evidence>
<dbReference type="NCBIfam" id="TIGR00229">
    <property type="entry name" value="sensory_box"/>
    <property type="match status" value="1"/>
</dbReference>
<dbReference type="SUPFAM" id="SSF55785">
    <property type="entry name" value="PYP-like sensor domain (PAS domain)"/>
    <property type="match status" value="1"/>
</dbReference>
<dbReference type="PROSITE" id="PS50112">
    <property type="entry name" value="PAS"/>
    <property type="match status" value="1"/>
</dbReference>
<dbReference type="InterPro" id="IPR029787">
    <property type="entry name" value="Nucleotide_cyclase"/>
</dbReference>
<accession>A0A951QJI8</accession>
<dbReference type="Pfam" id="PF00072">
    <property type="entry name" value="Response_reg"/>
    <property type="match status" value="1"/>
</dbReference>
<dbReference type="SMART" id="SM00267">
    <property type="entry name" value="GGDEF"/>
    <property type="match status" value="1"/>
</dbReference>
<dbReference type="Gene3D" id="3.30.70.270">
    <property type="match status" value="1"/>
</dbReference>
<dbReference type="Gene3D" id="3.40.50.2300">
    <property type="match status" value="1"/>
</dbReference>
<dbReference type="Gene3D" id="3.30.450.20">
    <property type="entry name" value="PAS domain"/>
    <property type="match status" value="1"/>
</dbReference>
<keyword evidence="1" id="KW-0597">Phosphoprotein</keyword>
<reference evidence="6" key="1">
    <citation type="submission" date="2021-05" db="EMBL/GenBank/DDBJ databases">
        <authorList>
            <person name="Pietrasiak N."/>
            <person name="Ward R."/>
            <person name="Stajich J.E."/>
            <person name="Kurbessoian T."/>
        </authorList>
    </citation>
    <scope>NUCLEOTIDE SEQUENCE</scope>
    <source>
        <strain evidence="6">GSE-NOS-MK-12-04C</strain>
    </source>
</reference>
<dbReference type="InterPro" id="IPR001610">
    <property type="entry name" value="PAC"/>
</dbReference>
<dbReference type="FunFam" id="3.30.70.270:FF:000001">
    <property type="entry name" value="Diguanylate cyclase domain protein"/>
    <property type="match status" value="1"/>
</dbReference>
<feature type="modified residue" description="4-aspartylphosphate" evidence="1">
    <location>
        <position position="55"/>
    </location>
</feature>
<name>A0A951QJI8_9CYAN</name>
<dbReference type="SMART" id="SM00448">
    <property type="entry name" value="REC"/>
    <property type="match status" value="1"/>
</dbReference>
<dbReference type="PROSITE" id="PS50113">
    <property type="entry name" value="PAC"/>
    <property type="match status" value="1"/>
</dbReference>
<evidence type="ECO:0000259" key="3">
    <source>
        <dbReference type="PROSITE" id="PS50112"/>
    </source>
</evidence>
<dbReference type="GO" id="GO:0006355">
    <property type="term" value="P:regulation of DNA-templated transcription"/>
    <property type="evidence" value="ECO:0007669"/>
    <property type="project" value="InterPro"/>
</dbReference>
<feature type="domain" description="Response regulatory" evidence="2">
    <location>
        <begin position="5"/>
        <end position="120"/>
    </location>
</feature>
<dbReference type="InterPro" id="IPR000014">
    <property type="entry name" value="PAS"/>
</dbReference>
<dbReference type="SUPFAM" id="SSF55073">
    <property type="entry name" value="Nucleotide cyclase"/>
    <property type="match status" value="1"/>
</dbReference>
<proteinExistence type="predicted"/>
<feature type="domain" description="PAC" evidence="4">
    <location>
        <begin position="210"/>
        <end position="262"/>
    </location>
</feature>
<dbReference type="CDD" id="cd01949">
    <property type="entry name" value="GGDEF"/>
    <property type="match status" value="1"/>
</dbReference>
<dbReference type="InterPro" id="IPR000700">
    <property type="entry name" value="PAS-assoc_C"/>
</dbReference>
<dbReference type="GO" id="GO:0052621">
    <property type="term" value="F:diguanylate cyclase activity"/>
    <property type="evidence" value="ECO:0007669"/>
    <property type="project" value="UniProtKB-EC"/>
</dbReference>
<dbReference type="PROSITE" id="PS50110">
    <property type="entry name" value="RESPONSE_REGULATORY"/>
    <property type="match status" value="1"/>
</dbReference>
<dbReference type="InterPro" id="IPR011006">
    <property type="entry name" value="CheY-like_superfamily"/>
</dbReference>
<dbReference type="SMART" id="SM00091">
    <property type="entry name" value="PAS"/>
    <property type="match status" value="1"/>
</dbReference>
<evidence type="ECO:0000259" key="2">
    <source>
        <dbReference type="PROSITE" id="PS50110"/>
    </source>
</evidence>
<dbReference type="SMART" id="SM00086">
    <property type="entry name" value="PAC"/>
    <property type="match status" value="1"/>
</dbReference>
<feature type="domain" description="GGDEF" evidence="5">
    <location>
        <begin position="295"/>
        <end position="428"/>
    </location>
</feature>
<dbReference type="EC" id="2.7.7.65" evidence="6"/>
<dbReference type="InterPro" id="IPR035965">
    <property type="entry name" value="PAS-like_dom_sf"/>
</dbReference>
<keyword evidence="6" id="KW-0548">Nucleotidyltransferase</keyword>
<dbReference type="InterPro" id="IPR052155">
    <property type="entry name" value="Biofilm_reg_signaling"/>
</dbReference>
<evidence type="ECO:0000259" key="4">
    <source>
        <dbReference type="PROSITE" id="PS50113"/>
    </source>
</evidence>